<dbReference type="RefSeq" id="WP_084261585.1">
    <property type="nucleotide sequence ID" value="NZ_LRMV01000212.1"/>
</dbReference>
<dbReference type="PROSITE" id="PS50977">
    <property type="entry name" value="HTH_TETR_2"/>
    <property type="match status" value="1"/>
</dbReference>
<reference evidence="8" key="1">
    <citation type="submission" date="2016-06" db="EMBL/GenBank/DDBJ databases">
        <authorList>
            <person name="Varghese N."/>
            <person name="Submissions Spin"/>
        </authorList>
    </citation>
    <scope>NUCLEOTIDE SEQUENCE [LARGE SCALE GENOMIC DNA]</scope>
    <source>
        <strain evidence="8">DSM 44983</strain>
    </source>
</reference>
<dbReference type="InterPro" id="IPR041347">
    <property type="entry name" value="MftR_C"/>
</dbReference>
<gene>
    <name evidence="7" type="ORF">GA0070623_5774</name>
</gene>
<dbReference type="GO" id="GO:0003700">
    <property type="term" value="F:DNA-binding transcription factor activity"/>
    <property type="evidence" value="ECO:0007669"/>
    <property type="project" value="TreeGrafter"/>
</dbReference>
<dbReference type="InterPro" id="IPR009057">
    <property type="entry name" value="Homeodomain-like_sf"/>
</dbReference>
<proteinExistence type="predicted"/>
<dbReference type="PANTHER" id="PTHR30055:SF238">
    <property type="entry name" value="MYCOFACTOCIN BIOSYNTHESIS TRANSCRIPTIONAL REGULATOR MFTR-RELATED"/>
    <property type="match status" value="1"/>
</dbReference>
<dbReference type="AlphaFoldDB" id="A0A1C5KG43"/>
<dbReference type="OrthoDB" id="8688418at2"/>
<evidence type="ECO:0000256" key="1">
    <source>
        <dbReference type="ARBA" id="ARBA00023015"/>
    </source>
</evidence>
<dbReference type="InterPro" id="IPR001647">
    <property type="entry name" value="HTH_TetR"/>
</dbReference>
<dbReference type="PANTHER" id="PTHR30055">
    <property type="entry name" value="HTH-TYPE TRANSCRIPTIONAL REGULATOR RUTR"/>
    <property type="match status" value="1"/>
</dbReference>
<dbReference type="Pfam" id="PF17754">
    <property type="entry name" value="TetR_C_14"/>
    <property type="match status" value="1"/>
</dbReference>
<dbReference type="InterPro" id="IPR050109">
    <property type="entry name" value="HTH-type_TetR-like_transc_reg"/>
</dbReference>
<dbReference type="GO" id="GO:0000976">
    <property type="term" value="F:transcription cis-regulatory region binding"/>
    <property type="evidence" value="ECO:0007669"/>
    <property type="project" value="TreeGrafter"/>
</dbReference>
<keyword evidence="8" id="KW-1185">Reference proteome</keyword>
<feature type="domain" description="HTH tetR-type" evidence="6">
    <location>
        <begin position="15"/>
        <end position="75"/>
    </location>
</feature>
<dbReference type="EMBL" id="LT607752">
    <property type="protein sequence ID" value="SCG81396.1"/>
    <property type="molecule type" value="Genomic_DNA"/>
</dbReference>
<keyword evidence="3" id="KW-0804">Transcription</keyword>
<accession>A0A1C5KG43</accession>
<organism evidence="7 8">
    <name type="scientific">Micromonospora rifamycinica</name>
    <dbReference type="NCBI Taxonomy" id="291594"/>
    <lineage>
        <taxon>Bacteria</taxon>
        <taxon>Bacillati</taxon>
        <taxon>Actinomycetota</taxon>
        <taxon>Actinomycetes</taxon>
        <taxon>Micromonosporales</taxon>
        <taxon>Micromonosporaceae</taxon>
        <taxon>Micromonospora</taxon>
    </lineage>
</organism>
<protein>
    <submittedName>
        <fullName evidence="7">Transcriptional regulator, TetR family</fullName>
    </submittedName>
</protein>
<dbReference type="Gene3D" id="1.10.10.60">
    <property type="entry name" value="Homeodomain-like"/>
    <property type="match status" value="1"/>
</dbReference>
<name>A0A1C5KG43_9ACTN</name>
<feature type="compositionally biased region" description="Low complexity" evidence="5">
    <location>
        <begin position="222"/>
        <end position="234"/>
    </location>
</feature>
<evidence type="ECO:0000256" key="2">
    <source>
        <dbReference type="ARBA" id="ARBA00023125"/>
    </source>
</evidence>
<dbReference type="Pfam" id="PF00440">
    <property type="entry name" value="TetR_N"/>
    <property type="match status" value="1"/>
</dbReference>
<sequence>MTSAEGAGRRIRKKRQTRAALAAAALRLVAERGLDQVTVEEIGAAVDVSPRTFFNYFATKDDALVGDTEGDRERVLRALADVPVAVPALSAIRLALAGVVDDVEGDAASWLLRMQVVMRYPVLLARLVSGNAATEQAMVDALAARTGHLPDDGYPALVVAVTGAALRTAMVRWATGGGSRPLAELLDEAFAAVAAGLPDPRAGGATDRPTTDRPPTDRPTTDRPGATAPGGPHTPVRKRP</sequence>
<evidence type="ECO:0000313" key="8">
    <source>
        <dbReference type="Proteomes" id="UP000198226"/>
    </source>
</evidence>
<keyword evidence="1" id="KW-0805">Transcription regulation</keyword>
<dbReference type="SUPFAM" id="SSF46689">
    <property type="entry name" value="Homeodomain-like"/>
    <property type="match status" value="1"/>
</dbReference>
<feature type="region of interest" description="Disordered" evidence="5">
    <location>
        <begin position="197"/>
        <end position="240"/>
    </location>
</feature>
<dbReference type="InterPro" id="IPR023772">
    <property type="entry name" value="DNA-bd_HTH_TetR-type_CS"/>
</dbReference>
<evidence type="ECO:0000313" key="7">
    <source>
        <dbReference type="EMBL" id="SCG81396.1"/>
    </source>
</evidence>
<evidence type="ECO:0000256" key="3">
    <source>
        <dbReference type="ARBA" id="ARBA00023163"/>
    </source>
</evidence>
<feature type="compositionally biased region" description="Basic and acidic residues" evidence="5">
    <location>
        <begin position="209"/>
        <end position="221"/>
    </location>
</feature>
<evidence type="ECO:0000259" key="6">
    <source>
        <dbReference type="PROSITE" id="PS50977"/>
    </source>
</evidence>
<dbReference type="Gene3D" id="1.10.357.10">
    <property type="entry name" value="Tetracycline Repressor, domain 2"/>
    <property type="match status" value="1"/>
</dbReference>
<feature type="DNA-binding region" description="H-T-H motif" evidence="4">
    <location>
        <begin position="38"/>
        <end position="57"/>
    </location>
</feature>
<dbReference type="PROSITE" id="PS01081">
    <property type="entry name" value="HTH_TETR_1"/>
    <property type="match status" value="1"/>
</dbReference>
<keyword evidence="2 4" id="KW-0238">DNA-binding</keyword>
<dbReference type="Proteomes" id="UP000198226">
    <property type="component" value="Chromosome I"/>
</dbReference>
<evidence type="ECO:0000256" key="5">
    <source>
        <dbReference type="SAM" id="MobiDB-lite"/>
    </source>
</evidence>
<evidence type="ECO:0000256" key="4">
    <source>
        <dbReference type="PROSITE-ProRule" id="PRU00335"/>
    </source>
</evidence>